<evidence type="ECO:0000313" key="1">
    <source>
        <dbReference type="EMBL" id="MDN3711143.1"/>
    </source>
</evidence>
<sequence>MAQHRAPRHGDAVFQAEIGNKGHQHIQLQLGDREAAGAERALVGIAHGIEGDADAVAIGIQGMGGIGSLPKRRDLRFGCMLPGVMVPSQSIRKL</sequence>
<proteinExistence type="predicted"/>
<accession>A0ABT8D5H1</accession>
<dbReference type="EMBL" id="JAUFRC010000001">
    <property type="protein sequence ID" value="MDN3711143.1"/>
    <property type="molecule type" value="Genomic_DNA"/>
</dbReference>
<protein>
    <submittedName>
        <fullName evidence="1">Uncharacterized protein</fullName>
    </submittedName>
</protein>
<organism evidence="1 2">
    <name type="scientific">Paracoccus cavernae</name>
    <dbReference type="NCBI Taxonomy" id="1571207"/>
    <lineage>
        <taxon>Bacteria</taxon>
        <taxon>Pseudomonadati</taxon>
        <taxon>Pseudomonadota</taxon>
        <taxon>Alphaproteobacteria</taxon>
        <taxon>Rhodobacterales</taxon>
        <taxon>Paracoccaceae</taxon>
        <taxon>Paracoccus</taxon>
    </lineage>
</organism>
<name>A0ABT8D5H1_9RHOB</name>
<comment type="caution">
    <text evidence="1">The sequence shown here is derived from an EMBL/GenBank/DDBJ whole genome shotgun (WGS) entry which is preliminary data.</text>
</comment>
<keyword evidence="2" id="KW-1185">Reference proteome</keyword>
<reference evidence="2" key="1">
    <citation type="journal article" date="2019" name="Int. J. Syst. Evol. Microbiol.">
        <title>The Global Catalogue of Microorganisms (GCM) 10K type strain sequencing project: providing services to taxonomists for standard genome sequencing and annotation.</title>
        <authorList>
            <consortium name="The Broad Institute Genomics Platform"/>
            <consortium name="The Broad Institute Genome Sequencing Center for Infectious Disease"/>
            <person name="Wu L."/>
            <person name="Ma J."/>
        </authorList>
    </citation>
    <scope>NUCLEOTIDE SEQUENCE [LARGE SCALE GENOMIC DNA]</scope>
    <source>
        <strain evidence="2">CECT 8482</strain>
    </source>
</reference>
<evidence type="ECO:0000313" key="2">
    <source>
        <dbReference type="Proteomes" id="UP001243846"/>
    </source>
</evidence>
<dbReference type="Proteomes" id="UP001243846">
    <property type="component" value="Unassembled WGS sequence"/>
</dbReference>
<gene>
    <name evidence="1" type="ORF">QWZ10_03665</name>
</gene>